<dbReference type="PANTHER" id="PTHR10270:SF161">
    <property type="entry name" value="SEX-DETERMINING REGION Y PROTEIN"/>
    <property type="match status" value="1"/>
</dbReference>
<evidence type="ECO:0000256" key="14">
    <source>
        <dbReference type="SAM" id="MobiDB-lite"/>
    </source>
</evidence>
<evidence type="ECO:0000256" key="4">
    <source>
        <dbReference type="ARBA" id="ARBA00022782"/>
    </source>
</evidence>
<dbReference type="GO" id="GO:0016607">
    <property type="term" value="C:nuclear speck"/>
    <property type="evidence" value="ECO:0007669"/>
    <property type="project" value="UniProtKB-SubCell"/>
</dbReference>
<keyword evidence="5" id="KW-0112">Calmodulin-binding</keyword>
<protein>
    <recommendedName>
        <fullName evidence="3">Sex-determining region Y protein</fullName>
    </recommendedName>
    <alternativeName>
        <fullName evidence="11">Testis-determining factor</fullName>
    </alternativeName>
</protein>
<evidence type="ECO:0000256" key="8">
    <source>
        <dbReference type="ARBA" id="ARBA00023159"/>
    </source>
</evidence>
<evidence type="ECO:0000259" key="15">
    <source>
        <dbReference type="PROSITE" id="PS50118"/>
    </source>
</evidence>
<dbReference type="SUPFAM" id="SSF47095">
    <property type="entry name" value="HMG-box"/>
    <property type="match status" value="1"/>
</dbReference>
<evidence type="ECO:0000256" key="1">
    <source>
        <dbReference type="ARBA" id="ARBA00004324"/>
    </source>
</evidence>
<comment type="subcellular location">
    <subcellularLocation>
        <location evidence="1">Nucleus speckle</location>
    </subcellularLocation>
</comment>
<evidence type="ECO:0000256" key="12">
    <source>
        <dbReference type="ARBA" id="ARBA00045821"/>
    </source>
</evidence>
<dbReference type="AlphaFoldDB" id="A0A504YXD7"/>
<feature type="compositionally biased region" description="Low complexity" evidence="14">
    <location>
        <begin position="31"/>
        <end position="41"/>
    </location>
</feature>
<dbReference type="InterPro" id="IPR050140">
    <property type="entry name" value="SRY-related_HMG-box_TF-like"/>
</dbReference>
<dbReference type="PROSITE" id="PS50118">
    <property type="entry name" value="HMG_BOX_2"/>
    <property type="match status" value="1"/>
</dbReference>
<dbReference type="CDD" id="cd22028">
    <property type="entry name" value="HMG-box_SoxA_SoxB_SoxG"/>
    <property type="match status" value="1"/>
</dbReference>
<evidence type="ECO:0000256" key="11">
    <source>
        <dbReference type="ARBA" id="ARBA00032498"/>
    </source>
</evidence>
<reference evidence="16 17" key="1">
    <citation type="submission" date="2019-04" db="EMBL/GenBank/DDBJ databases">
        <title>Annotation for the trematode Fasciola gigantica.</title>
        <authorList>
            <person name="Choi Y.-J."/>
        </authorList>
    </citation>
    <scope>NUCLEOTIDE SEQUENCE [LARGE SCALE GENOMIC DNA]</scope>
    <source>
        <strain evidence="16">Uganda_cow_1</strain>
    </source>
</reference>
<dbReference type="SMART" id="SM00398">
    <property type="entry name" value="HMG"/>
    <property type="match status" value="1"/>
</dbReference>
<dbReference type="GO" id="GO:0005516">
    <property type="term" value="F:calmodulin binding"/>
    <property type="evidence" value="ECO:0007669"/>
    <property type="project" value="UniProtKB-KW"/>
</dbReference>
<accession>A0A504YXD7</accession>
<evidence type="ECO:0000256" key="3">
    <source>
        <dbReference type="ARBA" id="ARBA00019052"/>
    </source>
</evidence>
<dbReference type="PANTHER" id="PTHR10270">
    <property type="entry name" value="SOX TRANSCRIPTION FACTOR"/>
    <property type="match status" value="1"/>
</dbReference>
<evidence type="ECO:0000256" key="6">
    <source>
        <dbReference type="ARBA" id="ARBA00022928"/>
    </source>
</evidence>
<dbReference type="GO" id="GO:0000978">
    <property type="term" value="F:RNA polymerase II cis-regulatory region sequence-specific DNA binding"/>
    <property type="evidence" value="ECO:0007669"/>
    <property type="project" value="TreeGrafter"/>
</dbReference>
<sequence length="584" mass="65108">MHGLTHIRTFTGPDQHVMYLTSHSNPLDFPQQEQQQQQQQELPLSQPRQHQSVQNIVNSSTIMNNPQTFGTYSIGWDSQWMPTVHNFLNNSHAHDEMTDGSERVLFNLGCYPTETRLECAKLPTGSCMPSEWTMVDELITCASASPNTTTITTTTSSTLIDWDGINPDGTESGITVDQVGSWERFDHDPGGYSGTELNEIDAEAVSVSFSEKTTETCPFESIQLIQECLKSESLLSNDYSKVILPPVQEVLSPCTATPSSVCTNITPVPAMPPFAPYIRDACANDGPGGTGGSNERIKRPMNAFMVWSRSQRKRLALENPKLHNSEISKQLGSMWKRLTDLDKSPFVEEANRLRDCHMQCYPDYKYRPRRRQHSTKGRAKSSRQPPKLRIRRAPLITHQPMTLPLSVPPPPQPPNLTLPPVASTLSSILDMTHNPNGASLRTVLPSIVLDCTTNQPILQGLDILENQPLANATIIQAQRFTDNTTNRDSHGITDWTVVSHSNNRMTPNHSISPTQIPNTLPPVWSPVTLPTDKFSSSITRSEALTKAELEIRPVVTRWSPISITFRSISPKMDEPNVLDLHNIL</sequence>
<evidence type="ECO:0000313" key="16">
    <source>
        <dbReference type="EMBL" id="TPP66572.1"/>
    </source>
</evidence>
<keyword evidence="8" id="KW-0010">Activator</keyword>
<organism evidence="16 17">
    <name type="scientific">Fasciola gigantica</name>
    <name type="common">Giant liver fluke</name>
    <dbReference type="NCBI Taxonomy" id="46835"/>
    <lineage>
        <taxon>Eukaryota</taxon>
        <taxon>Metazoa</taxon>
        <taxon>Spiralia</taxon>
        <taxon>Lophotrochozoa</taxon>
        <taxon>Platyhelminthes</taxon>
        <taxon>Trematoda</taxon>
        <taxon>Digenea</taxon>
        <taxon>Plagiorchiida</taxon>
        <taxon>Echinostomata</taxon>
        <taxon>Echinostomatoidea</taxon>
        <taxon>Fasciolidae</taxon>
        <taxon>Fasciola</taxon>
    </lineage>
</organism>
<keyword evidence="4" id="KW-0221">Differentiation</keyword>
<dbReference type="EMBL" id="SUNJ01001645">
    <property type="protein sequence ID" value="TPP66572.1"/>
    <property type="molecule type" value="Genomic_DNA"/>
</dbReference>
<keyword evidence="9" id="KW-0804">Transcription</keyword>
<dbReference type="Gene3D" id="1.10.30.10">
    <property type="entry name" value="High mobility group box domain"/>
    <property type="match status" value="1"/>
</dbReference>
<evidence type="ECO:0000256" key="13">
    <source>
        <dbReference type="PROSITE-ProRule" id="PRU00267"/>
    </source>
</evidence>
<feature type="domain" description="HMG box" evidence="15">
    <location>
        <begin position="297"/>
        <end position="365"/>
    </location>
</feature>
<feature type="compositionally biased region" description="Polar residues" evidence="14">
    <location>
        <begin position="42"/>
        <end position="51"/>
    </location>
</feature>
<keyword evidence="17" id="KW-1185">Reference proteome</keyword>
<dbReference type="GO" id="GO:0030154">
    <property type="term" value="P:cell differentiation"/>
    <property type="evidence" value="ECO:0007669"/>
    <property type="project" value="UniProtKB-KW"/>
</dbReference>
<keyword evidence="6" id="KW-0726">Sexual differentiation</keyword>
<proteinExistence type="inferred from homology"/>
<evidence type="ECO:0000256" key="5">
    <source>
        <dbReference type="ARBA" id="ARBA00022860"/>
    </source>
</evidence>
<name>A0A504YXD7_FASGI</name>
<feature type="DNA-binding region" description="HMG box" evidence="13">
    <location>
        <begin position="297"/>
        <end position="365"/>
    </location>
</feature>
<dbReference type="Pfam" id="PF00505">
    <property type="entry name" value="HMG_box"/>
    <property type="match status" value="1"/>
</dbReference>
<comment type="similarity">
    <text evidence="2">Belongs to the SRY family.</text>
</comment>
<evidence type="ECO:0000256" key="9">
    <source>
        <dbReference type="ARBA" id="ARBA00023163"/>
    </source>
</evidence>
<comment type="function">
    <text evidence="12">Transcriptional regulator that controls a genetic switch in male development. It is necessary and sufficient for initiating male sex determination by directing the development of supporting cell precursors (pre-Sertoli cells) as Sertoli rather than granulosa cells. Involved in different aspects of gene regulation including promoter activation or repression. Binds to the DNA consensus sequence 5'-[AT]AACAA[AT]-3'. SRY HMG box recognizes DNA by partial intercalation in the minor groove and promotes DNA bending. Also involved in pre-mRNA splicing. In male adult brain involved in the maintenance of motor functions of dopaminergic neurons.</text>
</comment>
<dbReference type="OrthoDB" id="6247875at2759"/>
<dbReference type="GO" id="GO:0007548">
    <property type="term" value="P:sex differentiation"/>
    <property type="evidence" value="ECO:0007669"/>
    <property type="project" value="UniProtKB-KW"/>
</dbReference>
<keyword evidence="7 13" id="KW-0238">DNA-binding</keyword>
<evidence type="ECO:0000256" key="2">
    <source>
        <dbReference type="ARBA" id="ARBA00005998"/>
    </source>
</evidence>
<feature type="region of interest" description="Disordered" evidence="14">
    <location>
        <begin position="368"/>
        <end position="388"/>
    </location>
</feature>
<dbReference type="InterPro" id="IPR009071">
    <property type="entry name" value="HMG_box_dom"/>
</dbReference>
<dbReference type="GO" id="GO:0001228">
    <property type="term" value="F:DNA-binding transcription activator activity, RNA polymerase II-specific"/>
    <property type="evidence" value="ECO:0007669"/>
    <property type="project" value="TreeGrafter"/>
</dbReference>
<evidence type="ECO:0000313" key="17">
    <source>
        <dbReference type="Proteomes" id="UP000316759"/>
    </source>
</evidence>
<keyword evidence="10 13" id="KW-0539">Nucleus</keyword>
<dbReference type="STRING" id="46835.A0A504YXD7"/>
<evidence type="ECO:0000256" key="7">
    <source>
        <dbReference type="ARBA" id="ARBA00023125"/>
    </source>
</evidence>
<evidence type="ECO:0000256" key="10">
    <source>
        <dbReference type="ARBA" id="ARBA00023242"/>
    </source>
</evidence>
<dbReference type="FunFam" id="1.10.30.10:FF:000002">
    <property type="entry name" value="transcription factor Sox-2"/>
    <property type="match status" value="1"/>
</dbReference>
<dbReference type="InterPro" id="IPR036910">
    <property type="entry name" value="HMG_box_dom_sf"/>
</dbReference>
<dbReference type="Proteomes" id="UP000316759">
    <property type="component" value="Unassembled WGS sequence"/>
</dbReference>
<comment type="caution">
    <text evidence="16">The sequence shown here is derived from an EMBL/GenBank/DDBJ whole genome shotgun (WGS) entry which is preliminary data.</text>
</comment>
<feature type="region of interest" description="Disordered" evidence="14">
    <location>
        <begin position="19"/>
        <end position="51"/>
    </location>
</feature>
<gene>
    <name evidence="16" type="ORF">FGIG_06055</name>
</gene>